<evidence type="ECO:0000256" key="5">
    <source>
        <dbReference type="ARBA" id="ARBA00022801"/>
    </source>
</evidence>
<keyword evidence="2 8" id="KW-1277">Toxin-antitoxin system</keyword>
<evidence type="ECO:0000259" key="9">
    <source>
        <dbReference type="Pfam" id="PF01850"/>
    </source>
</evidence>
<dbReference type="RefSeq" id="WP_107492909.1">
    <property type="nucleotide sequence ID" value="NZ_PZKC01000004.1"/>
</dbReference>
<keyword evidence="6 8" id="KW-0460">Magnesium</keyword>
<dbReference type="AlphaFoldDB" id="A0A2T4IH55"/>
<evidence type="ECO:0000313" key="11">
    <source>
        <dbReference type="Proteomes" id="UP000241193"/>
    </source>
</evidence>
<dbReference type="EC" id="3.1.-.-" evidence="8"/>
<protein>
    <recommendedName>
        <fullName evidence="8">Ribonuclease VapC</fullName>
        <shortName evidence="8">RNase VapC</shortName>
        <ecNumber evidence="8">3.1.-.-</ecNumber>
    </recommendedName>
    <alternativeName>
        <fullName evidence="8">Toxin VapC</fullName>
    </alternativeName>
</protein>
<reference evidence="10 11" key="2">
    <citation type="submission" date="2018-04" db="EMBL/GenBank/DDBJ databases">
        <title>Thauera lacus sp. nov., isolated from an saline lake in Inner Mongolia, China.</title>
        <authorList>
            <person name="Liang Q.-Y."/>
        </authorList>
    </citation>
    <scope>NUCLEOTIDE SEQUENCE [LARGE SCALE GENOMIC DNA]</scope>
    <source>
        <strain evidence="10 11">D20</strain>
    </source>
</reference>
<keyword evidence="3 8" id="KW-0540">Nuclease</keyword>
<reference evidence="10 11" key="1">
    <citation type="submission" date="2018-03" db="EMBL/GenBank/DDBJ databases">
        <authorList>
            <person name="Keele B.F."/>
        </authorList>
    </citation>
    <scope>NUCLEOTIDE SEQUENCE [LARGE SCALE GENOMIC DNA]</scope>
    <source>
        <strain evidence="10 11">D20</strain>
    </source>
</reference>
<evidence type="ECO:0000256" key="7">
    <source>
        <dbReference type="ARBA" id="ARBA00038093"/>
    </source>
</evidence>
<dbReference type="InterPro" id="IPR022907">
    <property type="entry name" value="VapC_family"/>
</dbReference>
<gene>
    <name evidence="8" type="primary">vapC</name>
    <name evidence="10" type="ORF">C8261_06855</name>
</gene>
<evidence type="ECO:0000313" key="10">
    <source>
        <dbReference type="EMBL" id="PTD97100.1"/>
    </source>
</evidence>
<dbReference type="HAMAP" id="MF_00265">
    <property type="entry name" value="VapC_Nob1"/>
    <property type="match status" value="1"/>
</dbReference>
<feature type="binding site" evidence="8">
    <location>
        <position position="6"/>
    </location>
    <ligand>
        <name>Mg(2+)</name>
        <dbReference type="ChEBI" id="CHEBI:18420"/>
    </ligand>
</feature>
<sequence>MKYLVDTNIVSELMRPRPNAGVVAWLSGQARYALSAVSVDESVFGLVRKERYALLTGYEQFLAERCTVLPVTEDIARRAGTLRGQFARLGIVRSQPDMLIAATAQAHNLTLVTRNTRDFEGCGIGLLNPFEHP</sequence>
<evidence type="ECO:0000256" key="3">
    <source>
        <dbReference type="ARBA" id="ARBA00022722"/>
    </source>
</evidence>
<comment type="caution">
    <text evidence="10">The sequence shown here is derived from an EMBL/GenBank/DDBJ whole genome shotgun (WGS) entry which is preliminary data.</text>
</comment>
<dbReference type="GO" id="GO:0004540">
    <property type="term" value="F:RNA nuclease activity"/>
    <property type="evidence" value="ECO:0007669"/>
    <property type="project" value="InterPro"/>
</dbReference>
<proteinExistence type="inferred from homology"/>
<dbReference type="GO" id="GO:0016787">
    <property type="term" value="F:hydrolase activity"/>
    <property type="evidence" value="ECO:0007669"/>
    <property type="project" value="UniProtKB-KW"/>
</dbReference>
<keyword evidence="4 8" id="KW-0479">Metal-binding</keyword>
<organism evidence="10 11">
    <name type="scientific">Pseudothauera lacus</name>
    <dbReference type="NCBI Taxonomy" id="2136175"/>
    <lineage>
        <taxon>Bacteria</taxon>
        <taxon>Pseudomonadati</taxon>
        <taxon>Pseudomonadota</taxon>
        <taxon>Betaproteobacteria</taxon>
        <taxon>Rhodocyclales</taxon>
        <taxon>Zoogloeaceae</taxon>
        <taxon>Pseudothauera</taxon>
    </lineage>
</organism>
<comment type="similarity">
    <text evidence="7 8">Belongs to the PINc/VapC protein family.</text>
</comment>
<dbReference type="PANTHER" id="PTHR33653">
    <property type="entry name" value="RIBONUCLEASE VAPC2"/>
    <property type="match status" value="1"/>
</dbReference>
<evidence type="ECO:0000256" key="4">
    <source>
        <dbReference type="ARBA" id="ARBA00022723"/>
    </source>
</evidence>
<dbReference type="Gene3D" id="3.40.50.1010">
    <property type="entry name" value="5'-nuclease"/>
    <property type="match status" value="1"/>
</dbReference>
<dbReference type="Pfam" id="PF01850">
    <property type="entry name" value="PIN"/>
    <property type="match status" value="1"/>
</dbReference>
<evidence type="ECO:0000256" key="6">
    <source>
        <dbReference type="ARBA" id="ARBA00022842"/>
    </source>
</evidence>
<evidence type="ECO:0000256" key="1">
    <source>
        <dbReference type="ARBA" id="ARBA00001946"/>
    </source>
</evidence>
<feature type="domain" description="PIN" evidence="9">
    <location>
        <begin position="3"/>
        <end position="119"/>
    </location>
</feature>
<dbReference type="PANTHER" id="PTHR33653:SF1">
    <property type="entry name" value="RIBONUCLEASE VAPC2"/>
    <property type="match status" value="1"/>
</dbReference>
<dbReference type="CDD" id="cd18746">
    <property type="entry name" value="PIN_VapC4-5_FitB-like"/>
    <property type="match status" value="1"/>
</dbReference>
<dbReference type="GO" id="GO:0090729">
    <property type="term" value="F:toxin activity"/>
    <property type="evidence" value="ECO:0007669"/>
    <property type="project" value="UniProtKB-KW"/>
</dbReference>
<evidence type="ECO:0000256" key="8">
    <source>
        <dbReference type="HAMAP-Rule" id="MF_00265"/>
    </source>
</evidence>
<keyword evidence="8" id="KW-0800">Toxin</keyword>
<accession>A0A2T4IH55</accession>
<comment type="cofactor">
    <cofactor evidence="1 8">
        <name>Mg(2+)</name>
        <dbReference type="ChEBI" id="CHEBI:18420"/>
    </cofactor>
</comment>
<keyword evidence="5 8" id="KW-0378">Hydrolase</keyword>
<dbReference type="InterPro" id="IPR050556">
    <property type="entry name" value="Type_II_TA_system_RNase"/>
</dbReference>
<keyword evidence="11" id="KW-1185">Reference proteome</keyword>
<dbReference type="InterPro" id="IPR002716">
    <property type="entry name" value="PIN_dom"/>
</dbReference>
<feature type="binding site" evidence="8">
    <location>
        <position position="97"/>
    </location>
    <ligand>
        <name>Mg(2+)</name>
        <dbReference type="ChEBI" id="CHEBI:18420"/>
    </ligand>
</feature>
<dbReference type="OrthoDB" id="9796690at2"/>
<dbReference type="EMBL" id="PZKC01000004">
    <property type="protein sequence ID" value="PTD97100.1"/>
    <property type="molecule type" value="Genomic_DNA"/>
</dbReference>
<name>A0A2T4IH55_9RHOO</name>
<evidence type="ECO:0000256" key="2">
    <source>
        <dbReference type="ARBA" id="ARBA00022649"/>
    </source>
</evidence>
<dbReference type="SUPFAM" id="SSF88723">
    <property type="entry name" value="PIN domain-like"/>
    <property type="match status" value="1"/>
</dbReference>
<dbReference type="InterPro" id="IPR029060">
    <property type="entry name" value="PIN-like_dom_sf"/>
</dbReference>
<dbReference type="GO" id="GO:0000287">
    <property type="term" value="F:magnesium ion binding"/>
    <property type="evidence" value="ECO:0007669"/>
    <property type="project" value="UniProtKB-UniRule"/>
</dbReference>
<comment type="function">
    <text evidence="8">Toxic component of a toxin-antitoxin (TA) system. An RNase.</text>
</comment>
<dbReference type="Proteomes" id="UP000241193">
    <property type="component" value="Unassembled WGS sequence"/>
</dbReference>